<evidence type="ECO:0000313" key="2">
    <source>
        <dbReference type="EMBL" id="TFY64057.1"/>
    </source>
</evidence>
<organism evidence="2 3">
    <name type="scientific">Rhodofomes roseus</name>
    <dbReference type="NCBI Taxonomy" id="34475"/>
    <lineage>
        <taxon>Eukaryota</taxon>
        <taxon>Fungi</taxon>
        <taxon>Dikarya</taxon>
        <taxon>Basidiomycota</taxon>
        <taxon>Agaricomycotina</taxon>
        <taxon>Agaricomycetes</taxon>
        <taxon>Polyporales</taxon>
        <taxon>Rhodofomes</taxon>
    </lineage>
</organism>
<dbReference type="EMBL" id="SEKV01000111">
    <property type="protein sequence ID" value="TFY64057.1"/>
    <property type="molecule type" value="Genomic_DNA"/>
</dbReference>
<dbReference type="AlphaFoldDB" id="A0A4Y9YQT5"/>
<feature type="compositionally biased region" description="Polar residues" evidence="1">
    <location>
        <begin position="1"/>
        <end position="18"/>
    </location>
</feature>
<accession>A0A4Y9YQT5</accession>
<comment type="caution">
    <text evidence="2">The sequence shown here is derived from an EMBL/GenBank/DDBJ whole genome shotgun (WGS) entry which is preliminary data.</text>
</comment>
<protein>
    <submittedName>
        <fullName evidence="2">Uncharacterized protein</fullName>
    </submittedName>
</protein>
<feature type="region of interest" description="Disordered" evidence="1">
    <location>
        <begin position="1"/>
        <end position="46"/>
    </location>
</feature>
<evidence type="ECO:0000313" key="3">
    <source>
        <dbReference type="Proteomes" id="UP000298390"/>
    </source>
</evidence>
<evidence type="ECO:0000256" key="1">
    <source>
        <dbReference type="SAM" id="MobiDB-lite"/>
    </source>
</evidence>
<name>A0A4Y9YQT5_9APHY</name>
<sequence>MLSWTTSASKLAQSSVPNTHRHVAASRPNHGRDTTADSWSGSSVTSSIETGWVDTVILAIVLA</sequence>
<proteinExistence type="predicted"/>
<reference evidence="2 3" key="1">
    <citation type="submission" date="2019-01" db="EMBL/GenBank/DDBJ databases">
        <title>Genome sequencing of the rare red list fungi Fomitopsis rosea.</title>
        <authorList>
            <person name="Buettner E."/>
            <person name="Kellner H."/>
        </authorList>
    </citation>
    <scope>NUCLEOTIDE SEQUENCE [LARGE SCALE GENOMIC DNA]</scope>
    <source>
        <strain evidence="2 3">DSM 105464</strain>
    </source>
</reference>
<dbReference type="Proteomes" id="UP000298390">
    <property type="component" value="Unassembled WGS sequence"/>
</dbReference>
<feature type="compositionally biased region" description="Polar residues" evidence="1">
    <location>
        <begin position="36"/>
        <end position="46"/>
    </location>
</feature>
<gene>
    <name evidence="2" type="ORF">EVJ58_g2879</name>
</gene>